<protein>
    <submittedName>
        <fullName evidence="4">Glycosyltransferase family 1 protein</fullName>
    </submittedName>
</protein>
<dbReference type="GO" id="GO:0009103">
    <property type="term" value="P:lipopolysaccharide biosynthetic process"/>
    <property type="evidence" value="ECO:0007669"/>
    <property type="project" value="TreeGrafter"/>
</dbReference>
<dbReference type="InterPro" id="IPR001296">
    <property type="entry name" value="Glyco_trans_1"/>
</dbReference>
<feature type="domain" description="Glycosyltransferase subfamily 4-like N-terminal" evidence="3">
    <location>
        <begin position="15"/>
        <end position="176"/>
    </location>
</feature>
<evidence type="ECO:0000259" key="2">
    <source>
        <dbReference type="Pfam" id="PF00534"/>
    </source>
</evidence>
<feature type="domain" description="Glycosyl transferase family 1" evidence="2">
    <location>
        <begin position="192"/>
        <end position="348"/>
    </location>
</feature>
<dbReference type="Pfam" id="PF00534">
    <property type="entry name" value="Glycos_transf_1"/>
    <property type="match status" value="1"/>
</dbReference>
<dbReference type="GO" id="GO:0016757">
    <property type="term" value="F:glycosyltransferase activity"/>
    <property type="evidence" value="ECO:0007669"/>
    <property type="project" value="InterPro"/>
</dbReference>
<dbReference type="RefSeq" id="WP_114068053.1">
    <property type="nucleotide sequence ID" value="NZ_CP030850.1"/>
</dbReference>
<dbReference type="EMBL" id="CP030850">
    <property type="protein sequence ID" value="AXE19270.1"/>
    <property type="molecule type" value="Genomic_DNA"/>
</dbReference>
<gene>
    <name evidence="4" type="ORF">DR864_16690</name>
</gene>
<evidence type="ECO:0000259" key="3">
    <source>
        <dbReference type="Pfam" id="PF13439"/>
    </source>
</evidence>
<dbReference type="AlphaFoldDB" id="A0A344TKU9"/>
<dbReference type="Gene3D" id="3.40.50.2000">
    <property type="entry name" value="Glycogen Phosphorylase B"/>
    <property type="match status" value="2"/>
</dbReference>
<evidence type="ECO:0000313" key="5">
    <source>
        <dbReference type="Proteomes" id="UP000251993"/>
    </source>
</evidence>
<dbReference type="KEGG" id="run:DR864_16690"/>
<keyword evidence="5" id="KW-1185">Reference proteome</keyword>
<dbReference type="OrthoDB" id="9801609at2"/>
<reference evidence="4 5" key="1">
    <citation type="submission" date="2018-07" db="EMBL/GenBank/DDBJ databases">
        <title>Genome sequencing of Runella.</title>
        <authorList>
            <person name="Baek M.-G."/>
            <person name="Yi H."/>
        </authorList>
    </citation>
    <scope>NUCLEOTIDE SEQUENCE [LARGE SCALE GENOMIC DNA]</scope>
    <source>
        <strain evidence="4 5">HYN0085</strain>
    </source>
</reference>
<evidence type="ECO:0000256" key="1">
    <source>
        <dbReference type="ARBA" id="ARBA00022679"/>
    </source>
</evidence>
<name>A0A344TKU9_9BACT</name>
<dbReference type="Proteomes" id="UP000251993">
    <property type="component" value="Chromosome"/>
</dbReference>
<keyword evidence="1 4" id="KW-0808">Transferase</keyword>
<proteinExistence type="predicted"/>
<dbReference type="CDD" id="cd03809">
    <property type="entry name" value="GT4_MtfB-like"/>
    <property type="match status" value="1"/>
</dbReference>
<sequence>MKVLYDHQTFTGTQYGGISRYFYELMNAFAGCPDIEFELALKFSNNEYLRDVNYSHPVRYQQFANNPRVNQLFSRLNRLYSSTKLSLGNFDIFHPTYYHSYFLDKVGKKPMVLTFHDVLSEKYGKMFPVLGEGLSDLKQQLLKRADIVISVSEATKRGILEYFDVDETKIKVVPLGNYLDKPMLIGQKTLTLPERYVLFVGKRDYYKNFDTFLAAMAPILLKDKDLHLVCAGGGKFSNEEIRLINESGVQKQVLYHPIFDDTTLVQLYERAQLFVFPSLMEGFGLPVLEAMSCGCPVAVTVGTSFDEIADEAGVYFEAESKDSIKEAIEKVIYSQTLQGQMRQRGYERVPLFKAETTAKQTLEVYKELVNA</sequence>
<dbReference type="PANTHER" id="PTHR46401">
    <property type="entry name" value="GLYCOSYLTRANSFERASE WBBK-RELATED"/>
    <property type="match status" value="1"/>
</dbReference>
<dbReference type="PANTHER" id="PTHR46401:SF2">
    <property type="entry name" value="GLYCOSYLTRANSFERASE WBBK-RELATED"/>
    <property type="match status" value="1"/>
</dbReference>
<dbReference type="SUPFAM" id="SSF53756">
    <property type="entry name" value="UDP-Glycosyltransferase/glycogen phosphorylase"/>
    <property type="match status" value="1"/>
</dbReference>
<dbReference type="Pfam" id="PF13439">
    <property type="entry name" value="Glyco_transf_4"/>
    <property type="match status" value="1"/>
</dbReference>
<evidence type="ECO:0000313" key="4">
    <source>
        <dbReference type="EMBL" id="AXE19270.1"/>
    </source>
</evidence>
<accession>A0A344TKU9</accession>
<dbReference type="InterPro" id="IPR028098">
    <property type="entry name" value="Glyco_trans_4-like_N"/>
</dbReference>
<organism evidence="4 5">
    <name type="scientific">Runella rosea</name>
    <dbReference type="NCBI Taxonomy" id="2259595"/>
    <lineage>
        <taxon>Bacteria</taxon>
        <taxon>Pseudomonadati</taxon>
        <taxon>Bacteroidota</taxon>
        <taxon>Cytophagia</taxon>
        <taxon>Cytophagales</taxon>
        <taxon>Spirosomataceae</taxon>
        <taxon>Runella</taxon>
    </lineage>
</organism>